<sequence>MNAHPHRRQLGRTRDPWLDSASPTADLTAGPPAVTLPVQVDDDVTSGGCGRMLSIYERPALRHEFRWAALLAWDRSGRPLTGTSTASYADTVGNCRSFCQLDGRRIHVFGEGRAVSQSGWRSSLIVRQGHHRMSMEVTAAIALQTLSAHPPTSPTATPWRKYVCDAGWRALQCPRPSQAPPWSDACGCHLHVSGLRA</sequence>
<feature type="compositionally biased region" description="Basic residues" evidence="1">
    <location>
        <begin position="1"/>
        <end position="11"/>
    </location>
</feature>
<gene>
    <name evidence="2" type="ORF">CALCODRAFT_288088</name>
</gene>
<evidence type="ECO:0000256" key="1">
    <source>
        <dbReference type="SAM" id="MobiDB-lite"/>
    </source>
</evidence>
<protein>
    <submittedName>
        <fullName evidence="2">Uncharacterized protein</fullName>
    </submittedName>
</protein>
<dbReference type="AlphaFoldDB" id="A0A165FUY1"/>
<dbReference type="EMBL" id="KV423966">
    <property type="protein sequence ID" value="KZT57232.1"/>
    <property type="molecule type" value="Genomic_DNA"/>
</dbReference>
<accession>A0A165FUY1</accession>
<organism evidence="2 3">
    <name type="scientific">Calocera cornea HHB12733</name>
    <dbReference type="NCBI Taxonomy" id="1353952"/>
    <lineage>
        <taxon>Eukaryota</taxon>
        <taxon>Fungi</taxon>
        <taxon>Dikarya</taxon>
        <taxon>Basidiomycota</taxon>
        <taxon>Agaricomycotina</taxon>
        <taxon>Dacrymycetes</taxon>
        <taxon>Dacrymycetales</taxon>
        <taxon>Dacrymycetaceae</taxon>
        <taxon>Calocera</taxon>
    </lineage>
</organism>
<keyword evidence="3" id="KW-1185">Reference proteome</keyword>
<dbReference type="Proteomes" id="UP000076842">
    <property type="component" value="Unassembled WGS sequence"/>
</dbReference>
<evidence type="ECO:0000313" key="3">
    <source>
        <dbReference type="Proteomes" id="UP000076842"/>
    </source>
</evidence>
<dbReference type="InParanoid" id="A0A165FUY1"/>
<feature type="region of interest" description="Disordered" evidence="1">
    <location>
        <begin position="1"/>
        <end position="34"/>
    </location>
</feature>
<evidence type="ECO:0000313" key="2">
    <source>
        <dbReference type="EMBL" id="KZT57232.1"/>
    </source>
</evidence>
<name>A0A165FUY1_9BASI</name>
<reference evidence="2 3" key="1">
    <citation type="journal article" date="2016" name="Mol. Biol. Evol.">
        <title>Comparative Genomics of Early-Diverging Mushroom-Forming Fungi Provides Insights into the Origins of Lignocellulose Decay Capabilities.</title>
        <authorList>
            <person name="Nagy L.G."/>
            <person name="Riley R."/>
            <person name="Tritt A."/>
            <person name="Adam C."/>
            <person name="Daum C."/>
            <person name="Floudas D."/>
            <person name="Sun H."/>
            <person name="Yadav J.S."/>
            <person name="Pangilinan J."/>
            <person name="Larsson K.H."/>
            <person name="Matsuura K."/>
            <person name="Barry K."/>
            <person name="Labutti K."/>
            <person name="Kuo R."/>
            <person name="Ohm R.A."/>
            <person name="Bhattacharya S.S."/>
            <person name="Shirouzu T."/>
            <person name="Yoshinaga Y."/>
            <person name="Martin F.M."/>
            <person name="Grigoriev I.V."/>
            <person name="Hibbett D.S."/>
        </authorList>
    </citation>
    <scope>NUCLEOTIDE SEQUENCE [LARGE SCALE GENOMIC DNA]</scope>
    <source>
        <strain evidence="2 3">HHB12733</strain>
    </source>
</reference>
<proteinExistence type="predicted"/>